<organism evidence="2 3">
    <name type="scientific">Guyanagaster necrorhizus</name>
    <dbReference type="NCBI Taxonomy" id="856835"/>
    <lineage>
        <taxon>Eukaryota</taxon>
        <taxon>Fungi</taxon>
        <taxon>Dikarya</taxon>
        <taxon>Basidiomycota</taxon>
        <taxon>Agaricomycotina</taxon>
        <taxon>Agaricomycetes</taxon>
        <taxon>Agaricomycetidae</taxon>
        <taxon>Agaricales</taxon>
        <taxon>Marasmiineae</taxon>
        <taxon>Physalacriaceae</taxon>
        <taxon>Guyanagaster</taxon>
    </lineage>
</organism>
<evidence type="ECO:0000313" key="3">
    <source>
        <dbReference type="Proteomes" id="UP000812287"/>
    </source>
</evidence>
<dbReference type="GeneID" id="66103023"/>
<feature type="signal peptide" evidence="1">
    <location>
        <begin position="1"/>
        <end position="19"/>
    </location>
</feature>
<proteinExistence type="predicted"/>
<accession>A0A9P7VKN1</accession>
<protein>
    <recommendedName>
        <fullName evidence="4">Fruit-body specific protein a</fullName>
    </recommendedName>
</protein>
<evidence type="ECO:0008006" key="4">
    <source>
        <dbReference type="Google" id="ProtNLM"/>
    </source>
</evidence>
<evidence type="ECO:0000313" key="2">
    <source>
        <dbReference type="EMBL" id="KAG7442464.1"/>
    </source>
</evidence>
<sequence length="233" mass="25253">MRLFSSLIVTIAAAIAVHGTTTTTDASLNATDIQAMASLNTQINQDNNFGAPVPPWEQGSKPGWYYGDNPDNVPSFWPGLPWLEDSFLCWILELLDCGFFCPVPPFQPNPPPPNNGYKPVFSNFNCAVQAADYMTYGLVDTVAACMDMCNSVDGCIFINRSCYLSCPSRCLRLTDLPDTAYHDVNGKNGSPLLTCSLFSKCHTLADADNCGGQTQPDGSVDFITDSAGYCKTK</sequence>
<feature type="chain" id="PRO_5040410174" description="Fruit-body specific protein a" evidence="1">
    <location>
        <begin position="20"/>
        <end position="233"/>
    </location>
</feature>
<evidence type="ECO:0000256" key="1">
    <source>
        <dbReference type="SAM" id="SignalP"/>
    </source>
</evidence>
<reference evidence="2" key="1">
    <citation type="submission" date="2020-11" db="EMBL/GenBank/DDBJ databases">
        <title>Adaptations for nitrogen fixation in a non-lichenized fungal sporocarp promotes dispersal by wood-feeding termites.</title>
        <authorList>
            <consortium name="DOE Joint Genome Institute"/>
            <person name="Koch R.A."/>
            <person name="Yoon G."/>
            <person name="Arayal U."/>
            <person name="Lail K."/>
            <person name="Amirebrahimi M."/>
            <person name="Labutti K."/>
            <person name="Lipzen A."/>
            <person name="Riley R."/>
            <person name="Barry K."/>
            <person name="Henrissat B."/>
            <person name="Grigoriev I.V."/>
            <person name="Herr J.R."/>
            <person name="Aime M.C."/>
        </authorList>
    </citation>
    <scope>NUCLEOTIDE SEQUENCE</scope>
    <source>
        <strain evidence="2">MCA 3950</strain>
    </source>
</reference>
<gene>
    <name evidence="2" type="ORF">BT62DRAFT_384046</name>
</gene>
<dbReference type="AlphaFoldDB" id="A0A9P7VKN1"/>
<dbReference type="OrthoDB" id="271448at2759"/>
<name>A0A9P7VKN1_9AGAR</name>
<comment type="caution">
    <text evidence="2">The sequence shown here is derived from an EMBL/GenBank/DDBJ whole genome shotgun (WGS) entry which is preliminary data.</text>
</comment>
<dbReference type="EMBL" id="MU250551">
    <property type="protein sequence ID" value="KAG7442464.1"/>
    <property type="molecule type" value="Genomic_DNA"/>
</dbReference>
<dbReference type="Proteomes" id="UP000812287">
    <property type="component" value="Unassembled WGS sequence"/>
</dbReference>
<keyword evidence="3" id="KW-1185">Reference proteome</keyword>
<keyword evidence="1" id="KW-0732">Signal</keyword>
<dbReference type="RefSeq" id="XP_043035964.1">
    <property type="nucleotide sequence ID" value="XM_043180727.1"/>
</dbReference>